<comment type="similarity">
    <text evidence="1 5">Belongs to the metallo-dependent hydrolases superfamily. NagA family.</text>
</comment>
<dbReference type="GO" id="GO:0008448">
    <property type="term" value="F:N-acetylglucosamine-6-phosphate deacetylase activity"/>
    <property type="evidence" value="ECO:0007669"/>
    <property type="project" value="UniProtKB-EC"/>
</dbReference>
<dbReference type="PIRSF" id="PIRSF038994">
    <property type="entry name" value="NagA"/>
    <property type="match status" value="1"/>
</dbReference>
<evidence type="ECO:0000259" key="6">
    <source>
        <dbReference type="Pfam" id="PF01979"/>
    </source>
</evidence>
<name>A0ABV4NYI6_9GAMM</name>
<feature type="domain" description="Amidohydrolase-related" evidence="6">
    <location>
        <begin position="58"/>
        <end position="382"/>
    </location>
</feature>
<dbReference type="InterPro" id="IPR011059">
    <property type="entry name" value="Metal-dep_hydrolase_composite"/>
</dbReference>
<dbReference type="RefSeq" id="WP_371838656.1">
    <property type="nucleotide sequence ID" value="NZ_JBGMEK010000015.1"/>
</dbReference>
<sequence length="385" mass="40530">MTARAGGLRVVQVLLAERLFDGERVLNDIPVSINADGRVAAIGGDVPATGAECLPGTLAPGLIDVQVNGGGGALFNNELTVASLQKMAGAHAGFGTTGMLPTLITDEVEVMQRAADAISTALRKKIPGIIGVHFEGPHLSTPKKGTHEARFIRGLSQAELDIYARDDLGVKVVTLAPENVAPEDIRKLVSLGVHVCLGHSNADGATTAAALEAGASGFTHLYNAMSPLQSREPGVVGTALISDDAWCGLIVDGHHVCADAIRLALKAKPRGKLMLVTDAMSLVGSEETSFPLFERMVTREGDKLTSTTGELAGSHLDMIGAVRNIRDWCDVPLEEALRMASLYPATFLSVEGGRLEVGAPADMILLDSELQVRRTWISGREVHSV</sequence>
<evidence type="ECO:0000256" key="1">
    <source>
        <dbReference type="ARBA" id="ARBA00010716"/>
    </source>
</evidence>
<dbReference type="SUPFAM" id="SSF51338">
    <property type="entry name" value="Composite domain of metallo-dependent hydrolases"/>
    <property type="match status" value="1"/>
</dbReference>
<dbReference type="InterPro" id="IPR003764">
    <property type="entry name" value="GlcNAc_6-P_deAcase"/>
</dbReference>
<keyword evidence="8" id="KW-1185">Reference proteome</keyword>
<dbReference type="EC" id="3.5.1.25" evidence="7"/>
<dbReference type="PANTHER" id="PTHR11113">
    <property type="entry name" value="N-ACETYLGLUCOSAMINE-6-PHOSPHATE DEACETYLASE"/>
    <property type="match status" value="1"/>
</dbReference>
<reference evidence="7 8" key="1">
    <citation type="submission" date="2024-08" db="EMBL/GenBank/DDBJ databases">
        <authorList>
            <person name="Ishaq N."/>
        </authorList>
    </citation>
    <scope>NUCLEOTIDE SEQUENCE [LARGE SCALE GENOMIC DNA]</scope>
    <source>
        <strain evidence="7 8">DSM 18651</strain>
    </source>
</reference>
<proteinExistence type="inferred from homology"/>
<dbReference type="Gene3D" id="2.30.40.10">
    <property type="entry name" value="Urease, subunit C, domain 1"/>
    <property type="match status" value="1"/>
</dbReference>
<keyword evidence="4 5" id="KW-0119">Carbohydrate metabolism</keyword>
<dbReference type="NCBIfam" id="TIGR00221">
    <property type="entry name" value="nagA"/>
    <property type="match status" value="1"/>
</dbReference>
<evidence type="ECO:0000313" key="7">
    <source>
        <dbReference type="EMBL" id="MFA0811087.1"/>
    </source>
</evidence>
<dbReference type="PANTHER" id="PTHR11113:SF14">
    <property type="entry name" value="N-ACETYLGLUCOSAMINE-6-PHOSPHATE DEACETYLASE"/>
    <property type="match status" value="1"/>
</dbReference>
<organism evidence="7 8">
    <name type="scientific">Microbulbifer epialgicus</name>
    <dbReference type="NCBI Taxonomy" id="393907"/>
    <lineage>
        <taxon>Bacteria</taxon>
        <taxon>Pseudomonadati</taxon>
        <taxon>Pseudomonadota</taxon>
        <taxon>Gammaproteobacteria</taxon>
        <taxon>Cellvibrionales</taxon>
        <taxon>Microbulbiferaceae</taxon>
        <taxon>Microbulbifer</taxon>
    </lineage>
</organism>
<evidence type="ECO:0000313" key="8">
    <source>
        <dbReference type="Proteomes" id="UP001569428"/>
    </source>
</evidence>
<evidence type="ECO:0000256" key="5">
    <source>
        <dbReference type="PIRNR" id="PIRNR038994"/>
    </source>
</evidence>
<dbReference type="Gene3D" id="3.20.20.140">
    <property type="entry name" value="Metal-dependent hydrolases"/>
    <property type="match status" value="1"/>
</dbReference>
<evidence type="ECO:0000256" key="2">
    <source>
        <dbReference type="ARBA" id="ARBA00022723"/>
    </source>
</evidence>
<evidence type="ECO:0000256" key="3">
    <source>
        <dbReference type="ARBA" id="ARBA00022801"/>
    </source>
</evidence>
<dbReference type="SUPFAM" id="SSF51556">
    <property type="entry name" value="Metallo-dependent hydrolases"/>
    <property type="match status" value="1"/>
</dbReference>
<gene>
    <name evidence="7" type="primary">nagA</name>
    <name evidence="7" type="ORF">ACCI49_09155</name>
</gene>
<dbReference type="Pfam" id="PF01979">
    <property type="entry name" value="Amidohydro_1"/>
    <property type="match status" value="1"/>
</dbReference>
<accession>A0ABV4NYI6</accession>
<keyword evidence="2" id="KW-0479">Metal-binding</keyword>
<dbReference type="EMBL" id="JBGMEK010000015">
    <property type="protein sequence ID" value="MFA0811087.1"/>
    <property type="molecule type" value="Genomic_DNA"/>
</dbReference>
<dbReference type="Proteomes" id="UP001569428">
    <property type="component" value="Unassembled WGS sequence"/>
</dbReference>
<dbReference type="InterPro" id="IPR006680">
    <property type="entry name" value="Amidohydro-rel"/>
</dbReference>
<keyword evidence="3 5" id="KW-0378">Hydrolase</keyword>
<dbReference type="CDD" id="cd00854">
    <property type="entry name" value="NagA"/>
    <property type="match status" value="1"/>
</dbReference>
<dbReference type="InterPro" id="IPR032466">
    <property type="entry name" value="Metal_Hydrolase"/>
</dbReference>
<evidence type="ECO:0000256" key="4">
    <source>
        <dbReference type="ARBA" id="ARBA00023277"/>
    </source>
</evidence>
<protein>
    <submittedName>
        <fullName evidence="7">N-acetylglucosamine-6-phosphate deacetylase</fullName>
        <ecNumber evidence="7">3.5.1.25</ecNumber>
    </submittedName>
</protein>
<comment type="caution">
    <text evidence="7">The sequence shown here is derived from an EMBL/GenBank/DDBJ whole genome shotgun (WGS) entry which is preliminary data.</text>
</comment>